<dbReference type="AlphaFoldDB" id="A0A5N7CC10"/>
<protein>
    <submittedName>
        <fullName evidence="1">Uncharacterized protein</fullName>
    </submittedName>
</protein>
<sequence>MGPWPKGPHFGEPGFRLVVDESLGMWAPMLYTKVLGWTREEVEMIFAKMREEINNPSLHADIELSVLYGQKPEI</sequence>
<evidence type="ECO:0000313" key="1">
    <source>
        <dbReference type="EMBL" id="KAE8391686.1"/>
    </source>
</evidence>
<dbReference type="EMBL" id="ML735243">
    <property type="protein sequence ID" value="KAE8391686.1"/>
    <property type="molecule type" value="Genomic_DNA"/>
</dbReference>
<dbReference type="OrthoDB" id="2013972at2759"/>
<dbReference type="Proteomes" id="UP000326877">
    <property type="component" value="Unassembled WGS sequence"/>
</dbReference>
<reference evidence="1" key="1">
    <citation type="submission" date="2019-04" db="EMBL/GenBank/DDBJ databases">
        <title>Friends and foes A comparative genomics studyof 23 Aspergillus species from section Flavi.</title>
        <authorList>
            <consortium name="DOE Joint Genome Institute"/>
            <person name="Kjaerbolling I."/>
            <person name="Vesth T."/>
            <person name="Frisvad J.C."/>
            <person name="Nybo J.L."/>
            <person name="Theobald S."/>
            <person name="Kildgaard S."/>
            <person name="Isbrandt T."/>
            <person name="Kuo A."/>
            <person name="Sato A."/>
            <person name="Lyhne E.K."/>
            <person name="Kogle M.E."/>
            <person name="Wiebenga A."/>
            <person name="Kun R.S."/>
            <person name="Lubbers R.J."/>
            <person name="Makela M.R."/>
            <person name="Barry K."/>
            <person name="Chovatia M."/>
            <person name="Clum A."/>
            <person name="Daum C."/>
            <person name="Haridas S."/>
            <person name="He G."/>
            <person name="LaButti K."/>
            <person name="Lipzen A."/>
            <person name="Mondo S."/>
            <person name="Riley R."/>
            <person name="Salamov A."/>
            <person name="Simmons B.A."/>
            <person name="Magnuson J.K."/>
            <person name="Henrissat B."/>
            <person name="Mortensen U.H."/>
            <person name="Larsen T.O."/>
            <person name="Devries R.P."/>
            <person name="Grigoriev I.V."/>
            <person name="Machida M."/>
            <person name="Baker S.E."/>
            <person name="Andersen M.R."/>
        </authorList>
    </citation>
    <scope>NUCLEOTIDE SEQUENCE [LARGE SCALE GENOMIC DNA]</scope>
    <source>
        <strain evidence="1">IBT 14317</strain>
    </source>
</reference>
<proteinExistence type="predicted"/>
<name>A0A5N7CC10_PETAA</name>
<accession>A0A5N7CC10</accession>
<gene>
    <name evidence="1" type="ORF">BDV23DRAFT_182273</name>
</gene>
<organism evidence="1">
    <name type="scientific">Petromyces alliaceus</name>
    <name type="common">Aspergillus alliaceus</name>
    <dbReference type="NCBI Taxonomy" id="209559"/>
    <lineage>
        <taxon>Eukaryota</taxon>
        <taxon>Fungi</taxon>
        <taxon>Dikarya</taxon>
        <taxon>Ascomycota</taxon>
        <taxon>Pezizomycotina</taxon>
        <taxon>Eurotiomycetes</taxon>
        <taxon>Eurotiomycetidae</taxon>
        <taxon>Eurotiales</taxon>
        <taxon>Aspergillaceae</taxon>
        <taxon>Aspergillus</taxon>
        <taxon>Aspergillus subgen. Circumdati</taxon>
    </lineage>
</organism>